<dbReference type="Pfam" id="PF06803">
    <property type="entry name" value="DUF1232"/>
    <property type="match status" value="1"/>
</dbReference>
<keyword evidence="3 5" id="KW-1133">Transmembrane helix</keyword>
<dbReference type="AlphaFoldDB" id="A0A3L7K8X5"/>
<dbReference type="EMBL" id="RCVZ01000002">
    <property type="protein sequence ID" value="RLQ97102.1"/>
    <property type="molecule type" value="Genomic_DNA"/>
</dbReference>
<evidence type="ECO:0000259" key="6">
    <source>
        <dbReference type="Pfam" id="PF06803"/>
    </source>
</evidence>
<comment type="caution">
    <text evidence="7">The sequence shown here is derived from an EMBL/GenBank/DDBJ whole genome shotgun (WGS) entry which is preliminary data.</text>
</comment>
<organism evidence="7 8">
    <name type="scientific">Falsibacillus albus</name>
    <dbReference type="NCBI Taxonomy" id="2478915"/>
    <lineage>
        <taxon>Bacteria</taxon>
        <taxon>Bacillati</taxon>
        <taxon>Bacillota</taxon>
        <taxon>Bacilli</taxon>
        <taxon>Bacillales</taxon>
        <taxon>Bacillaceae</taxon>
        <taxon>Falsibacillus</taxon>
    </lineage>
</organism>
<gene>
    <name evidence="7" type="ORF">D9X91_02795</name>
</gene>
<dbReference type="InterPro" id="IPR010652">
    <property type="entry name" value="DUF1232"/>
</dbReference>
<evidence type="ECO:0000256" key="1">
    <source>
        <dbReference type="ARBA" id="ARBA00004127"/>
    </source>
</evidence>
<keyword evidence="8" id="KW-1185">Reference proteome</keyword>
<feature type="domain" description="DUF1232" evidence="6">
    <location>
        <begin position="76"/>
        <end position="109"/>
    </location>
</feature>
<proteinExistence type="predicted"/>
<dbReference type="RefSeq" id="WP_121679051.1">
    <property type="nucleotide sequence ID" value="NZ_RCVZ01000002.1"/>
</dbReference>
<accession>A0A3L7K8X5</accession>
<evidence type="ECO:0000313" key="7">
    <source>
        <dbReference type="EMBL" id="RLQ97102.1"/>
    </source>
</evidence>
<sequence length="137" mass="15837">MKKWMLGKLAYKFFKPEAKEYLKDKDKTFQLLSKAEKKAIGNKLTLTSIWHKLQTTFQLLKYWLTGQYKDVPYRTLITMVVGIVYFVSPIDLVPDFIAGFGLVDDAAVLGVLLSQIDPDLARFLEWKKTRDNTIDAQ</sequence>
<keyword evidence="4 5" id="KW-0472">Membrane</keyword>
<evidence type="ECO:0000256" key="5">
    <source>
        <dbReference type="SAM" id="Phobius"/>
    </source>
</evidence>
<evidence type="ECO:0000256" key="3">
    <source>
        <dbReference type="ARBA" id="ARBA00022989"/>
    </source>
</evidence>
<comment type="subcellular location">
    <subcellularLocation>
        <location evidence="1">Endomembrane system</location>
        <topology evidence="1">Multi-pass membrane protein</topology>
    </subcellularLocation>
</comment>
<feature type="transmembrane region" description="Helical" evidence="5">
    <location>
        <begin position="71"/>
        <end position="90"/>
    </location>
</feature>
<keyword evidence="2 5" id="KW-0812">Transmembrane</keyword>
<evidence type="ECO:0000256" key="2">
    <source>
        <dbReference type="ARBA" id="ARBA00022692"/>
    </source>
</evidence>
<name>A0A3L7K8X5_9BACI</name>
<protein>
    <submittedName>
        <fullName evidence="7">DUF1232 domain-containing protein</fullName>
    </submittedName>
</protein>
<dbReference type="OrthoDB" id="9793277at2"/>
<dbReference type="GO" id="GO:0012505">
    <property type="term" value="C:endomembrane system"/>
    <property type="evidence" value="ECO:0007669"/>
    <property type="project" value="UniProtKB-SubCell"/>
</dbReference>
<reference evidence="7 8" key="1">
    <citation type="submission" date="2018-10" db="EMBL/GenBank/DDBJ databases">
        <title>Falsibacillus sp. genome draft.</title>
        <authorList>
            <person name="Shi S."/>
        </authorList>
    </citation>
    <scope>NUCLEOTIDE SEQUENCE [LARGE SCALE GENOMIC DNA]</scope>
    <source>
        <strain evidence="7 8">GY 10110</strain>
    </source>
</reference>
<evidence type="ECO:0000256" key="4">
    <source>
        <dbReference type="ARBA" id="ARBA00023136"/>
    </source>
</evidence>
<dbReference type="Proteomes" id="UP000276770">
    <property type="component" value="Unassembled WGS sequence"/>
</dbReference>
<evidence type="ECO:0000313" key="8">
    <source>
        <dbReference type="Proteomes" id="UP000276770"/>
    </source>
</evidence>